<proteinExistence type="predicted"/>
<reference evidence="1 2" key="1">
    <citation type="submission" date="2021-06" db="EMBL/GenBank/DDBJ databases">
        <title>Chromosome-level genome assembly of the red-tail catfish (Hemibagrus wyckioides).</title>
        <authorList>
            <person name="Shao F."/>
        </authorList>
    </citation>
    <scope>NUCLEOTIDE SEQUENCE [LARGE SCALE GENOMIC DNA]</scope>
    <source>
        <strain evidence="1">EC202008001</strain>
        <tissue evidence="1">Blood</tissue>
    </source>
</reference>
<keyword evidence="2" id="KW-1185">Reference proteome</keyword>
<dbReference type="Proteomes" id="UP000824219">
    <property type="component" value="Linkage Group LG20"/>
</dbReference>
<dbReference type="EMBL" id="JAHKSW010000020">
    <property type="protein sequence ID" value="KAG7319684.1"/>
    <property type="molecule type" value="Genomic_DNA"/>
</dbReference>
<dbReference type="AlphaFoldDB" id="A0A9D3SHW8"/>
<organism evidence="1 2">
    <name type="scientific">Hemibagrus wyckioides</name>
    <dbReference type="NCBI Taxonomy" id="337641"/>
    <lineage>
        <taxon>Eukaryota</taxon>
        <taxon>Metazoa</taxon>
        <taxon>Chordata</taxon>
        <taxon>Craniata</taxon>
        <taxon>Vertebrata</taxon>
        <taxon>Euteleostomi</taxon>
        <taxon>Actinopterygii</taxon>
        <taxon>Neopterygii</taxon>
        <taxon>Teleostei</taxon>
        <taxon>Ostariophysi</taxon>
        <taxon>Siluriformes</taxon>
        <taxon>Bagridae</taxon>
        <taxon>Hemibagrus</taxon>
    </lineage>
</organism>
<comment type="caution">
    <text evidence="1">The sequence shown here is derived from an EMBL/GenBank/DDBJ whole genome shotgun (WGS) entry which is preliminary data.</text>
</comment>
<sequence>MAQGSATRGMDSSWIMGALQPVGEDGGPGMCPHDTLAGKSGRNHNTTGIIPYPLSPPSLIWYTDIVNLEGKACCHYGHLLVAKATDCLGPCNSSDTQAAYHVPQDGLKSVCRLIKKRENKDKHTYYWISSSDKKNTPCKSFRCICIASGLERMLPKL</sequence>
<name>A0A9D3SHW8_9TELE</name>
<gene>
    <name evidence="1" type="ORF">KOW79_016827</name>
</gene>
<evidence type="ECO:0000313" key="2">
    <source>
        <dbReference type="Proteomes" id="UP000824219"/>
    </source>
</evidence>
<evidence type="ECO:0000313" key="1">
    <source>
        <dbReference type="EMBL" id="KAG7319684.1"/>
    </source>
</evidence>
<accession>A0A9D3SHW8</accession>
<protein>
    <submittedName>
        <fullName evidence="1">Uncharacterized protein</fullName>
    </submittedName>
</protein>